<reference evidence="1 2" key="1">
    <citation type="submission" date="2020-10" db="EMBL/GenBank/DDBJ databases">
        <title>Connecting structure to function with the recovery of over 1000 high-quality activated sludge metagenome-assembled genomes encoding full-length rRNA genes using long-read sequencing.</title>
        <authorList>
            <person name="Singleton C.M."/>
            <person name="Petriglieri F."/>
            <person name="Kristensen J.M."/>
            <person name="Kirkegaard R.H."/>
            <person name="Michaelsen T.Y."/>
            <person name="Andersen M.H."/>
            <person name="Karst S.M."/>
            <person name="Dueholm M.S."/>
            <person name="Nielsen P.H."/>
            <person name="Albertsen M."/>
        </authorList>
    </citation>
    <scope>NUCLEOTIDE SEQUENCE [LARGE SCALE GENOMIC DNA]</scope>
    <source>
        <strain evidence="1">Fred_18-Q3-R57-64_BAT3C.720</strain>
    </source>
</reference>
<dbReference type="PANTHER" id="PTHR40266">
    <property type="entry name" value="TOXIN HIGB-1"/>
    <property type="match status" value="1"/>
</dbReference>
<dbReference type="PANTHER" id="PTHR40266:SF2">
    <property type="entry name" value="TOXIN HIGB-1"/>
    <property type="match status" value="1"/>
</dbReference>
<evidence type="ECO:0000313" key="2">
    <source>
        <dbReference type="Proteomes" id="UP000706151"/>
    </source>
</evidence>
<dbReference type="Proteomes" id="UP000706151">
    <property type="component" value="Unassembled WGS sequence"/>
</dbReference>
<protein>
    <submittedName>
        <fullName evidence="1">Type II toxin-antitoxin system RelE/ParE family toxin</fullName>
    </submittedName>
</protein>
<accession>A0A935TBN5</accession>
<proteinExistence type="predicted"/>
<dbReference type="Pfam" id="PF05015">
    <property type="entry name" value="HigB-like_toxin"/>
    <property type="match status" value="1"/>
</dbReference>
<dbReference type="InterPro" id="IPR007711">
    <property type="entry name" value="HigB-1"/>
</dbReference>
<organism evidence="1 2">
    <name type="scientific">Candidatus Accumulibacter affinis</name>
    <dbReference type="NCBI Taxonomy" id="2954384"/>
    <lineage>
        <taxon>Bacteria</taxon>
        <taxon>Pseudomonadati</taxon>
        <taxon>Pseudomonadota</taxon>
        <taxon>Betaproteobacteria</taxon>
        <taxon>Candidatus Accumulibacter</taxon>
    </lineage>
</organism>
<comment type="caution">
    <text evidence="1">The sequence shown here is derived from an EMBL/GenBank/DDBJ whole genome shotgun (WGS) entry which is preliminary data.</text>
</comment>
<gene>
    <name evidence="1" type="ORF">IPK02_13120</name>
</gene>
<name>A0A935TBN5_9PROT</name>
<dbReference type="EMBL" id="JADJOT010000009">
    <property type="protein sequence ID" value="MBK7954804.1"/>
    <property type="molecule type" value="Genomic_DNA"/>
</dbReference>
<dbReference type="Gene3D" id="3.30.2310.20">
    <property type="entry name" value="RelE-like"/>
    <property type="match status" value="1"/>
</dbReference>
<evidence type="ECO:0000313" key="1">
    <source>
        <dbReference type="EMBL" id="MBK7954804.1"/>
    </source>
</evidence>
<dbReference type="InterPro" id="IPR035093">
    <property type="entry name" value="RelE/ParE_toxin_dom_sf"/>
</dbReference>
<dbReference type="AlphaFoldDB" id="A0A935TBN5"/>
<dbReference type="SUPFAM" id="SSF143011">
    <property type="entry name" value="RelE-like"/>
    <property type="match status" value="1"/>
</dbReference>
<sequence length="96" mass="11232">MRIRNVRHKGLRRFIEADESAGLAAVTIEKVRNILSFLQAMTDADELRTIPSWRAHQLTGDRKGTWSLTVTKNWRLTFRIDETDGEIVDLDYEDYH</sequence>